<keyword evidence="2" id="KW-1133">Transmembrane helix</keyword>
<organism evidence="3 4">
    <name type="scientific">Asanoa siamensis</name>
    <dbReference type="NCBI Taxonomy" id="926357"/>
    <lineage>
        <taxon>Bacteria</taxon>
        <taxon>Bacillati</taxon>
        <taxon>Actinomycetota</taxon>
        <taxon>Actinomycetes</taxon>
        <taxon>Micromonosporales</taxon>
        <taxon>Micromonosporaceae</taxon>
        <taxon>Asanoa</taxon>
    </lineage>
</organism>
<feature type="transmembrane region" description="Helical" evidence="2">
    <location>
        <begin position="34"/>
        <end position="56"/>
    </location>
</feature>
<keyword evidence="2" id="KW-0472">Membrane</keyword>
<evidence type="ECO:0000313" key="4">
    <source>
        <dbReference type="Proteomes" id="UP000604117"/>
    </source>
</evidence>
<evidence type="ECO:0000256" key="2">
    <source>
        <dbReference type="SAM" id="Phobius"/>
    </source>
</evidence>
<feature type="compositionally biased region" description="Polar residues" evidence="1">
    <location>
        <begin position="83"/>
        <end position="94"/>
    </location>
</feature>
<name>A0ABQ4D4P0_9ACTN</name>
<proteinExistence type="predicted"/>
<dbReference type="Proteomes" id="UP000604117">
    <property type="component" value="Unassembled WGS sequence"/>
</dbReference>
<dbReference type="EMBL" id="BONE01000152">
    <property type="protein sequence ID" value="GIF78508.1"/>
    <property type="molecule type" value="Genomic_DNA"/>
</dbReference>
<feature type="region of interest" description="Disordered" evidence="1">
    <location>
        <begin position="70"/>
        <end position="94"/>
    </location>
</feature>
<sequence>MSGRRIALNATGGRKSWGYLQNALLGNGYLPGRAAAWFIALAVAGSLFFAEFPPIYQSRLVVRTFRYSPTKPAASSIGAPQAPRTSHSRTFGGP</sequence>
<gene>
    <name evidence="3" type="ORF">Asi02nite_80260</name>
</gene>
<keyword evidence="2" id="KW-0812">Transmembrane</keyword>
<accession>A0ABQ4D4P0</accession>
<evidence type="ECO:0000313" key="3">
    <source>
        <dbReference type="EMBL" id="GIF78508.1"/>
    </source>
</evidence>
<reference evidence="3 4" key="1">
    <citation type="submission" date="2021-01" db="EMBL/GenBank/DDBJ databases">
        <title>Whole genome shotgun sequence of Asanoa siamensis NBRC 107932.</title>
        <authorList>
            <person name="Komaki H."/>
            <person name="Tamura T."/>
        </authorList>
    </citation>
    <scope>NUCLEOTIDE SEQUENCE [LARGE SCALE GENOMIC DNA]</scope>
    <source>
        <strain evidence="3 4">NBRC 107932</strain>
    </source>
</reference>
<protein>
    <submittedName>
        <fullName evidence="3">Uncharacterized protein</fullName>
    </submittedName>
</protein>
<evidence type="ECO:0000256" key="1">
    <source>
        <dbReference type="SAM" id="MobiDB-lite"/>
    </source>
</evidence>
<keyword evidence="4" id="KW-1185">Reference proteome</keyword>
<comment type="caution">
    <text evidence="3">The sequence shown here is derived from an EMBL/GenBank/DDBJ whole genome shotgun (WGS) entry which is preliminary data.</text>
</comment>